<gene>
    <name evidence="2" type="ORF">AFL01nite_24390</name>
</gene>
<comment type="caution">
    <text evidence="2">The sequence shown here is derived from an EMBL/GenBank/DDBJ whole genome shotgun (WGS) entry which is preliminary data.</text>
</comment>
<proteinExistence type="predicted"/>
<dbReference type="AlphaFoldDB" id="A0A512HXD6"/>
<dbReference type="Proteomes" id="UP000321769">
    <property type="component" value="Unassembled WGS sequence"/>
</dbReference>
<dbReference type="EMBL" id="BJZQ01000014">
    <property type="protein sequence ID" value="GEO90112.1"/>
    <property type="molecule type" value="Genomic_DNA"/>
</dbReference>
<evidence type="ECO:0000313" key="3">
    <source>
        <dbReference type="Proteomes" id="UP000321769"/>
    </source>
</evidence>
<organism evidence="2 3">
    <name type="scientific">Aeromicrobium flavum</name>
    <dbReference type="NCBI Taxonomy" id="416568"/>
    <lineage>
        <taxon>Bacteria</taxon>
        <taxon>Bacillati</taxon>
        <taxon>Actinomycetota</taxon>
        <taxon>Actinomycetes</taxon>
        <taxon>Propionibacteriales</taxon>
        <taxon>Nocardioidaceae</taxon>
        <taxon>Aeromicrobium</taxon>
    </lineage>
</organism>
<reference evidence="2 3" key="1">
    <citation type="submission" date="2019-07" db="EMBL/GenBank/DDBJ databases">
        <title>Whole genome shotgun sequence of Aeromicrobium flavum NBRC 107625.</title>
        <authorList>
            <person name="Hosoyama A."/>
            <person name="Uohara A."/>
            <person name="Ohji S."/>
            <person name="Ichikawa N."/>
        </authorList>
    </citation>
    <scope>NUCLEOTIDE SEQUENCE [LARGE SCALE GENOMIC DNA]</scope>
    <source>
        <strain evidence="2 3">NBRC 107625</strain>
    </source>
</reference>
<accession>A0A512HXD6</accession>
<dbReference type="RefSeq" id="WP_281285737.1">
    <property type="nucleotide sequence ID" value="NZ_BAAAYQ010000005.1"/>
</dbReference>
<evidence type="ECO:0000256" key="1">
    <source>
        <dbReference type="SAM" id="SignalP"/>
    </source>
</evidence>
<keyword evidence="3" id="KW-1185">Reference proteome</keyword>
<sequence>MKKIIAATLLALAVAAGTVASPANADDTSSAKVRVHLIDWM</sequence>
<feature type="chain" id="PRO_5021764718" evidence="1">
    <location>
        <begin position="26"/>
        <end position="41"/>
    </location>
</feature>
<protein>
    <submittedName>
        <fullName evidence="2">Uncharacterized protein</fullName>
    </submittedName>
</protein>
<feature type="signal peptide" evidence="1">
    <location>
        <begin position="1"/>
        <end position="25"/>
    </location>
</feature>
<name>A0A512HXD6_9ACTN</name>
<keyword evidence="1" id="KW-0732">Signal</keyword>
<evidence type="ECO:0000313" key="2">
    <source>
        <dbReference type="EMBL" id="GEO90112.1"/>
    </source>
</evidence>